<evidence type="ECO:0000313" key="2">
    <source>
        <dbReference type="Proteomes" id="UP000614410"/>
    </source>
</evidence>
<organism evidence="1 2">
    <name type="scientific">Candidatus Amunia macphersoniae</name>
    <dbReference type="NCBI Taxonomy" id="3127014"/>
    <lineage>
        <taxon>Bacteria</taxon>
        <taxon>Bacillati</taxon>
        <taxon>Candidatus Dormiibacterota</taxon>
        <taxon>Candidatus Dormibacteria</taxon>
        <taxon>Candidatus Aeolococcales</taxon>
        <taxon>Candidatus Aeolococcaceae</taxon>
        <taxon>Candidatus Amunia</taxon>
    </lineage>
</organism>
<protein>
    <submittedName>
        <fullName evidence="1">Uncharacterized protein</fullName>
    </submittedName>
</protein>
<dbReference type="AlphaFoldDB" id="A0A934NE61"/>
<sequence>MDDRRLQSTASELGLTVEELAAARAEITAGLDDALVGGLIRFEDALFEMSQ</sequence>
<dbReference type="EMBL" id="JAEKNN010000012">
    <property type="protein sequence ID" value="MBJ7608423.1"/>
    <property type="molecule type" value="Genomic_DNA"/>
</dbReference>
<proteinExistence type="predicted"/>
<dbReference type="Proteomes" id="UP000614410">
    <property type="component" value="Unassembled WGS sequence"/>
</dbReference>
<gene>
    <name evidence="1" type="ORF">JF887_03190</name>
</gene>
<comment type="caution">
    <text evidence="1">The sequence shown here is derived from an EMBL/GenBank/DDBJ whole genome shotgun (WGS) entry which is preliminary data.</text>
</comment>
<evidence type="ECO:0000313" key="1">
    <source>
        <dbReference type="EMBL" id="MBJ7608423.1"/>
    </source>
</evidence>
<reference evidence="1 2" key="1">
    <citation type="submission" date="2020-10" db="EMBL/GenBank/DDBJ databases">
        <title>Ca. Dormibacterota MAGs.</title>
        <authorList>
            <person name="Montgomery K."/>
        </authorList>
    </citation>
    <scope>NUCLEOTIDE SEQUENCE [LARGE SCALE GENOMIC DNA]</scope>
    <source>
        <strain evidence="1">Mitchell_Peninsula_5</strain>
    </source>
</reference>
<name>A0A934NE61_9BACT</name>
<accession>A0A934NE61</accession>